<organism evidence="1 2">
    <name type="scientific">Uliginosibacterium flavum</name>
    <dbReference type="NCBI Taxonomy" id="1396831"/>
    <lineage>
        <taxon>Bacteria</taxon>
        <taxon>Pseudomonadati</taxon>
        <taxon>Pseudomonadota</taxon>
        <taxon>Betaproteobacteria</taxon>
        <taxon>Rhodocyclales</taxon>
        <taxon>Zoogloeaceae</taxon>
        <taxon>Uliginosibacterium</taxon>
    </lineage>
</organism>
<sequence>MQFLPLAATLLRPDKLLAWNLYDETGELLLRRGFMLSDPNQIASLIKRGVFVEAEDYKAWQQLNLTAAPPPAPPPPPVKALNTFTLRDAIAGKLLLLLRNAGQEPDFTAHTQELAHAIKVLVDGTPDVALAGIQIHEHSKYAVAHSVDVAILVEFLSRKLDWTDDQRCSTVCAALTMNLGMAEAQSIMALQRMAITEIQRKLITEHPQAGHALLQAAGVEDALWLQIALDHHEAPDGSGYPGAKTALNPETLLLRTADIYSALLIARPTRKALDSASAIKAVFVQEKQHQNEFGGLLLKELGLYPPGALVKLKNGDTAVVSRRACGSTPLMVHSFINSHGIPMLEPMWRETSRAEFALVGGLTHEDVKVPVDIEKIWAAQVRN</sequence>
<dbReference type="PANTHER" id="PTHR43155">
    <property type="entry name" value="CYCLIC DI-GMP PHOSPHODIESTERASE PA4108-RELATED"/>
    <property type="match status" value="1"/>
</dbReference>
<protein>
    <submittedName>
        <fullName evidence="1">HD domain-containing phosphohydrolase</fullName>
    </submittedName>
</protein>
<keyword evidence="2" id="KW-1185">Reference proteome</keyword>
<evidence type="ECO:0000313" key="1">
    <source>
        <dbReference type="EMBL" id="MET7013515.1"/>
    </source>
</evidence>
<name>A0ABV2TIZ4_9RHOO</name>
<dbReference type="EMBL" id="JBEWZI010000003">
    <property type="protein sequence ID" value="MET7013515.1"/>
    <property type="molecule type" value="Genomic_DNA"/>
</dbReference>
<dbReference type="InterPro" id="IPR003607">
    <property type="entry name" value="HD/PDEase_dom"/>
</dbReference>
<reference evidence="1 2" key="1">
    <citation type="submission" date="2024-07" db="EMBL/GenBank/DDBJ databases">
        <title>Uliginosibacterium flavum JJ3220;KACC:17644.</title>
        <authorList>
            <person name="Kim M.K."/>
        </authorList>
    </citation>
    <scope>NUCLEOTIDE SEQUENCE [LARGE SCALE GENOMIC DNA]</scope>
    <source>
        <strain evidence="1 2">KACC:17644</strain>
    </source>
</reference>
<dbReference type="Pfam" id="PF13487">
    <property type="entry name" value="HD_5"/>
    <property type="match status" value="1"/>
</dbReference>
<dbReference type="SUPFAM" id="SSF109604">
    <property type="entry name" value="HD-domain/PDEase-like"/>
    <property type="match status" value="1"/>
</dbReference>
<dbReference type="Gene3D" id="1.10.3210.10">
    <property type="entry name" value="Hypothetical protein af1432"/>
    <property type="match status" value="1"/>
</dbReference>
<proteinExistence type="predicted"/>
<dbReference type="Proteomes" id="UP001549691">
    <property type="component" value="Unassembled WGS sequence"/>
</dbReference>
<dbReference type="PANTHER" id="PTHR43155:SF2">
    <property type="entry name" value="CYCLIC DI-GMP PHOSPHODIESTERASE PA4108"/>
    <property type="match status" value="1"/>
</dbReference>
<comment type="caution">
    <text evidence="1">The sequence shown here is derived from an EMBL/GenBank/DDBJ whole genome shotgun (WGS) entry which is preliminary data.</text>
</comment>
<accession>A0ABV2TIZ4</accession>
<dbReference type="CDD" id="cd00077">
    <property type="entry name" value="HDc"/>
    <property type="match status" value="1"/>
</dbReference>
<evidence type="ECO:0000313" key="2">
    <source>
        <dbReference type="Proteomes" id="UP001549691"/>
    </source>
</evidence>
<dbReference type="RefSeq" id="WP_354599974.1">
    <property type="nucleotide sequence ID" value="NZ_JBEWZI010000003.1"/>
</dbReference>
<gene>
    <name evidence="1" type="ORF">ABXR19_04890</name>
</gene>